<evidence type="ECO:0000313" key="4">
    <source>
        <dbReference type="EMBL" id="TGG36750.1"/>
    </source>
</evidence>
<name>A0A4Z0V2W3_9BACT</name>
<dbReference type="InterPro" id="IPR001296">
    <property type="entry name" value="Glyco_trans_1"/>
</dbReference>
<feature type="domain" description="Glycosyltransferase subfamily 4-like N-terminal" evidence="3">
    <location>
        <begin position="15"/>
        <end position="168"/>
    </location>
</feature>
<evidence type="ECO:0000256" key="1">
    <source>
        <dbReference type="ARBA" id="ARBA00022679"/>
    </source>
</evidence>
<dbReference type="Proteomes" id="UP000297635">
    <property type="component" value="Unassembled WGS sequence"/>
</dbReference>
<dbReference type="InterPro" id="IPR028098">
    <property type="entry name" value="Glyco_trans_4-like_N"/>
</dbReference>
<dbReference type="PANTHER" id="PTHR46401">
    <property type="entry name" value="GLYCOSYLTRANSFERASE WBBK-RELATED"/>
    <property type="match status" value="1"/>
</dbReference>
<keyword evidence="1 4" id="KW-0808">Transferase</keyword>
<gene>
    <name evidence="4" type="ORF">EZ315_13025</name>
</gene>
<proteinExistence type="predicted"/>
<dbReference type="GO" id="GO:0009103">
    <property type="term" value="P:lipopolysaccharide biosynthetic process"/>
    <property type="evidence" value="ECO:0007669"/>
    <property type="project" value="TreeGrafter"/>
</dbReference>
<dbReference type="AlphaFoldDB" id="A0A4Z0V2W3"/>
<feature type="domain" description="Glycosyl transferase family 1" evidence="2">
    <location>
        <begin position="181"/>
        <end position="291"/>
    </location>
</feature>
<dbReference type="RefSeq" id="WP_135472461.1">
    <property type="nucleotide sequence ID" value="NZ_CASJPC010000020.1"/>
</dbReference>
<reference evidence="4 5" key="1">
    <citation type="submission" date="2019-02" db="EMBL/GenBank/DDBJ databases">
        <title>Isolation and identification of novel species under the genus Muribaculum.</title>
        <authorList>
            <person name="Miyake S."/>
            <person name="Ding Y."/>
            <person name="Low A."/>
            <person name="Soh M."/>
            <person name="Seedorf H."/>
        </authorList>
    </citation>
    <scope>NUCLEOTIDE SEQUENCE [LARGE SCALE GENOMIC DNA]</scope>
    <source>
        <strain evidence="4 5">TLL-A3</strain>
    </source>
</reference>
<dbReference type="EMBL" id="SJSA01000002">
    <property type="protein sequence ID" value="TGG36750.1"/>
    <property type="molecule type" value="Genomic_DNA"/>
</dbReference>
<dbReference type="Pfam" id="PF00534">
    <property type="entry name" value="Glycos_transf_1"/>
    <property type="match status" value="1"/>
</dbReference>
<organism evidence="4 5">
    <name type="scientific">Duncaniella freteri</name>
    <dbReference type="NCBI Taxonomy" id="2530391"/>
    <lineage>
        <taxon>Bacteria</taxon>
        <taxon>Pseudomonadati</taxon>
        <taxon>Bacteroidota</taxon>
        <taxon>Bacteroidia</taxon>
        <taxon>Bacteroidales</taxon>
        <taxon>Muribaculaceae</taxon>
        <taxon>Duncaniella</taxon>
    </lineage>
</organism>
<comment type="caution">
    <text evidence="4">The sequence shown here is derived from an EMBL/GenBank/DDBJ whole genome shotgun (WGS) entry which is preliminary data.</text>
</comment>
<evidence type="ECO:0000259" key="2">
    <source>
        <dbReference type="Pfam" id="PF00534"/>
    </source>
</evidence>
<dbReference type="Gene3D" id="3.40.50.2000">
    <property type="entry name" value="Glycogen Phosphorylase B"/>
    <property type="match status" value="2"/>
</dbReference>
<dbReference type="CDD" id="cd03809">
    <property type="entry name" value="GT4_MtfB-like"/>
    <property type="match status" value="1"/>
</dbReference>
<keyword evidence="5" id="KW-1185">Reference proteome</keyword>
<dbReference type="GeneID" id="82150713"/>
<dbReference type="GO" id="GO:0016757">
    <property type="term" value="F:glycosyltransferase activity"/>
    <property type="evidence" value="ECO:0007669"/>
    <property type="project" value="InterPro"/>
</dbReference>
<accession>A0A4Z0V2W3</accession>
<dbReference type="PANTHER" id="PTHR46401:SF2">
    <property type="entry name" value="GLYCOSYLTRANSFERASE WBBK-RELATED"/>
    <property type="match status" value="1"/>
</dbReference>
<sequence>MLFFDNIIFSLQKAGGISAVWQNLISEVIRQNIDAKFIEYPDALDNIFRKQVEIAHQDIINSRHFNRILSQFQKVDIREHRPFIFHSSYFRLCSNPDAITVTTLHDFTDFFQAKSVRNKLRLYLNKRAISHSDAVVCVSENTKNDLLRIVPDIDPSKIHVIYNGVSDDYRPIQHKPYDRYRNSVLFIGGRSGYKNFEFVVKALSGTDYRLLICGAEITMAEKKSLDTHIPGRYDFIKHPDNTELNRIYNSVHCLAYPSSYEGFGIPVLEAQRAGCPVIALKSSSIPEVMGNTWGMMDRLDESEFKWMLSRLHDTSLRNQTITDGLENSKRFSWEKMANDYICLYNRLLNIAR</sequence>
<evidence type="ECO:0000313" key="5">
    <source>
        <dbReference type="Proteomes" id="UP000297635"/>
    </source>
</evidence>
<evidence type="ECO:0000259" key="3">
    <source>
        <dbReference type="Pfam" id="PF13439"/>
    </source>
</evidence>
<protein>
    <submittedName>
        <fullName evidence="4">Glycosyltransferase family 1 protein</fullName>
    </submittedName>
</protein>
<dbReference type="Pfam" id="PF13439">
    <property type="entry name" value="Glyco_transf_4"/>
    <property type="match status" value="1"/>
</dbReference>
<dbReference type="SUPFAM" id="SSF53756">
    <property type="entry name" value="UDP-Glycosyltransferase/glycogen phosphorylase"/>
    <property type="match status" value="1"/>
</dbReference>